<name>A0A6F8XNL5_9ACTN</name>
<sequence>MRELPVSYRIPRELMRYAVMVAVLTTAILGGALWATLVAAEILLVAVLVAAAAWIFILVQCRSIGTTVTKGGIVRNGFFGDQQIAWPDITELAIKDRSAGLRVYGFQVASRYIVTISIRDRQRKLLLFLDERAFGHDVHAFTTELTAIGALWEQHRQPDAAP</sequence>
<dbReference type="EMBL" id="AP022870">
    <property type="protein sequence ID" value="BCB75413.1"/>
    <property type="molecule type" value="Genomic_DNA"/>
</dbReference>
<keyword evidence="1" id="KW-0472">Membrane</keyword>
<dbReference type="KEGG" id="pfla:Pflav_018230"/>
<protein>
    <recommendedName>
        <fullName evidence="4">PH domain-containing protein</fullName>
    </recommendedName>
</protein>
<evidence type="ECO:0008006" key="4">
    <source>
        <dbReference type="Google" id="ProtNLM"/>
    </source>
</evidence>
<keyword evidence="1" id="KW-1133">Transmembrane helix</keyword>
<organism evidence="2 3">
    <name type="scientific">Phytohabitans flavus</name>
    <dbReference type="NCBI Taxonomy" id="1076124"/>
    <lineage>
        <taxon>Bacteria</taxon>
        <taxon>Bacillati</taxon>
        <taxon>Actinomycetota</taxon>
        <taxon>Actinomycetes</taxon>
        <taxon>Micromonosporales</taxon>
        <taxon>Micromonosporaceae</taxon>
    </lineage>
</organism>
<proteinExistence type="predicted"/>
<dbReference type="Proteomes" id="UP000502508">
    <property type="component" value="Chromosome"/>
</dbReference>
<reference evidence="2 3" key="1">
    <citation type="submission" date="2020-03" db="EMBL/GenBank/DDBJ databases">
        <title>Whole genome shotgun sequence of Phytohabitans flavus NBRC 107702.</title>
        <authorList>
            <person name="Komaki H."/>
            <person name="Tamura T."/>
        </authorList>
    </citation>
    <scope>NUCLEOTIDE SEQUENCE [LARGE SCALE GENOMIC DNA]</scope>
    <source>
        <strain evidence="2 3">NBRC 107702</strain>
    </source>
</reference>
<gene>
    <name evidence="2" type="ORF">Pflav_018230</name>
</gene>
<reference evidence="2 3" key="2">
    <citation type="submission" date="2020-03" db="EMBL/GenBank/DDBJ databases">
        <authorList>
            <person name="Ichikawa N."/>
            <person name="Kimura A."/>
            <person name="Kitahashi Y."/>
            <person name="Uohara A."/>
        </authorList>
    </citation>
    <scope>NUCLEOTIDE SEQUENCE [LARGE SCALE GENOMIC DNA]</scope>
    <source>
        <strain evidence="2 3">NBRC 107702</strain>
    </source>
</reference>
<feature type="transmembrane region" description="Helical" evidence="1">
    <location>
        <begin position="42"/>
        <end position="61"/>
    </location>
</feature>
<dbReference type="AlphaFoldDB" id="A0A6F8XNL5"/>
<keyword evidence="1" id="KW-0812">Transmembrane</keyword>
<feature type="transmembrane region" description="Helical" evidence="1">
    <location>
        <begin position="17"/>
        <end position="36"/>
    </location>
</feature>
<dbReference type="RefSeq" id="WP_173035214.1">
    <property type="nucleotide sequence ID" value="NZ_AP022870.1"/>
</dbReference>
<keyword evidence="3" id="KW-1185">Reference proteome</keyword>
<evidence type="ECO:0000313" key="2">
    <source>
        <dbReference type="EMBL" id="BCB75413.1"/>
    </source>
</evidence>
<evidence type="ECO:0000313" key="3">
    <source>
        <dbReference type="Proteomes" id="UP000502508"/>
    </source>
</evidence>
<evidence type="ECO:0000256" key="1">
    <source>
        <dbReference type="SAM" id="Phobius"/>
    </source>
</evidence>
<accession>A0A6F8XNL5</accession>